<dbReference type="PROSITE" id="PS51078">
    <property type="entry name" value="ICLR_ED"/>
    <property type="match status" value="1"/>
</dbReference>
<dbReference type="Gene3D" id="1.10.10.10">
    <property type="entry name" value="Winged helix-like DNA-binding domain superfamily/Winged helix DNA-binding domain"/>
    <property type="match status" value="1"/>
</dbReference>
<dbReference type="PANTHER" id="PTHR30136:SF8">
    <property type="entry name" value="TRANSCRIPTIONAL REGULATORY PROTEIN"/>
    <property type="match status" value="1"/>
</dbReference>
<dbReference type="Gene3D" id="3.30.450.40">
    <property type="match status" value="1"/>
</dbReference>
<keyword evidence="3" id="KW-0804">Transcription</keyword>
<name>A0ABV7D4A9_9PROT</name>
<comment type="caution">
    <text evidence="6">The sequence shown here is derived from an EMBL/GenBank/DDBJ whole genome shotgun (WGS) entry which is preliminary data.</text>
</comment>
<keyword evidence="1" id="KW-0805">Transcription regulation</keyword>
<gene>
    <name evidence="6" type="ORF">ACFOKA_08165</name>
</gene>
<dbReference type="InterPro" id="IPR029016">
    <property type="entry name" value="GAF-like_dom_sf"/>
</dbReference>
<evidence type="ECO:0000259" key="4">
    <source>
        <dbReference type="PROSITE" id="PS51077"/>
    </source>
</evidence>
<sequence>MSRQGIQSVEIGLRILEAVSSAGKPVPLKEIALAAGLPASQTHKYLASLISGGMVRQNDMSGQYDLGPAAVRVGLSAIARQDAIEIAADCLRGAVKDTGRMGLLSVMGPHGATVIRIFMGDPAFVTNLTLGTVLPLTHSATGYIFLSFMQPSQIQGLLDDELAKDKAKENFDGKSVVAEVVKNGFACVDNVLIPGLRAHAVPIFNLQREVTAVATLVASESFSRKNDETSLAVLRNYCTQASARLGGAA</sequence>
<dbReference type="InterPro" id="IPR014757">
    <property type="entry name" value="Tscrpt_reg_IclR_C"/>
</dbReference>
<evidence type="ECO:0000256" key="2">
    <source>
        <dbReference type="ARBA" id="ARBA00023125"/>
    </source>
</evidence>
<dbReference type="SUPFAM" id="SSF46785">
    <property type="entry name" value="Winged helix' DNA-binding domain"/>
    <property type="match status" value="1"/>
</dbReference>
<dbReference type="Pfam" id="PF09339">
    <property type="entry name" value="HTH_IclR"/>
    <property type="match status" value="1"/>
</dbReference>
<keyword evidence="7" id="KW-1185">Reference proteome</keyword>
<protein>
    <submittedName>
        <fullName evidence="6">IclR family transcriptional regulator</fullName>
    </submittedName>
</protein>
<dbReference type="PROSITE" id="PS51077">
    <property type="entry name" value="HTH_ICLR"/>
    <property type="match status" value="1"/>
</dbReference>
<evidence type="ECO:0000256" key="3">
    <source>
        <dbReference type="ARBA" id="ARBA00023163"/>
    </source>
</evidence>
<evidence type="ECO:0000313" key="6">
    <source>
        <dbReference type="EMBL" id="MFC3051876.1"/>
    </source>
</evidence>
<feature type="domain" description="HTH iclR-type" evidence="4">
    <location>
        <begin position="6"/>
        <end position="68"/>
    </location>
</feature>
<dbReference type="Pfam" id="PF01614">
    <property type="entry name" value="IclR_C"/>
    <property type="match status" value="1"/>
</dbReference>
<dbReference type="InterPro" id="IPR005471">
    <property type="entry name" value="Tscrpt_reg_IclR_N"/>
</dbReference>
<evidence type="ECO:0000256" key="1">
    <source>
        <dbReference type="ARBA" id="ARBA00023015"/>
    </source>
</evidence>
<evidence type="ECO:0000259" key="5">
    <source>
        <dbReference type="PROSITE" id="PS51078"/>
    </source>
</evidence>
<reference evidence="7" key="1">
    <citation type="journal article" date="2019" name="Int. J. Syst. Evol. Microbiol.">
        <title>The Global Catalogue of Microorganisms (GCM) 10K type strain sequencing project: providing services to taxonomists for standard genome sequencing and annotation.</title>
        <authorList>
            <consortium name="The Broad Institute Genomics Platform"/>
            <consortium name="The Broad Institute Genome Sequencing Center for Infectious Disease"/>
            <person name="Wu L."/>
            <person name="Ma J."/>
        </authorList>
    </citation>
    <scope>NUCLEOTIDE SEQUENCE [LARGE SCALE GENOMIC DNA]</scope>
    <source>
        <strain evidence="7">KCTC 62164</strain>
    </source>
</reference>
<dbReference type="PANTHER" id="PTHR30136">
    <property type="entry name" value="HELIX-TURN-HELIX TRANSCRIPTIONAL REGULATOR, ICLR FAMILY"/>
    <property type="match status" value="1"/>
</dbReference>
<dbReference type="SMART" id="SM00346">
    <property type="entry name" value="HTH_ICLR"/>
    <property type="match status" value="1"/>
</dbReference>
<dbReference type="SUPFAM" id="SSF55781">
    <property type="entry name" value="GAF domain-like"/>
    <property type="match status" value="1"/>
</dbReference>
<keyword evidence="2" id="KW-0238">DNA-binding</keyword>
<dbReference type="EMBL" id="JBHRSL010000005">
    <property type="protein sequence ID" value="MFC3051876.1"/>
    <property type="molecule type" value="Genomic_DNA"/>
</dbReference>
<accession>A0ABV7D4A9</accession>
<organism evidence="6 7">
    <name type="scientific">Kordiimonas pumila</name>
    <dbReference type="NCBI Taxonomy" id="2161677"/>
    <lineage>
        <taxon>Bacteria</taxon>
        <taxon>Pseudomonadati</taxon>
        <taxon>Pseudomonadota</taxon>
        <taxon>Alphaproteobacteria</taxon>
        <taxon>Kordiimonadales</taxon>
        <taxon>Kordiimonadaceae</taxon>
        <taxon>Kordiimonas</taxon>
    </lineage>
</organism>
<dbReference type="InterPro" id="IPR036388">
    <property type="entry name" value="WH-like_DNA-bd_sf"/>
</dbReference>
<feature type="domain" description="IclR-ED" evidence="5">
    <location>
        <begin position="69"/>
        <end position="247"/>
    </location>
</feature>
<dbReference type="RefSeq" id="WP_194214226.1">
    <property type="nucleotide sequence ID" value="NZ_CP061205.1"/>
</dbReference>
<dbReference type="InterPro" id="IPR036390">
    <property type="entry name" value="WH_DNA-bd_sf"/>
</dbReference>
<dbReference type="Proteomes" id="UP001595444">
    <property type="component" value="Unassembled WGS sequence"/>
</dbReference>
<evidence type="ECO:0000313" key="7">
    <source>
        <dbReference type="Proteomes" id="UP001595444"/>
    </source>
</evidence>
<dbReference type="InterPro" id="IPR050707">
    <property type="entry name" value="HTH_MetabolicPath_Reg"/>
</dbReference>
<proteinExistence type="predicted"/>